<dbReference type="PANTHER" id="PTHR10629">
    <property type="entry name" value="CYTOSINE-SPECIFIC METHYLTRANSFERASE"/>
    <property type="match status" value="1"/>
</dbReference>
<keyword evidence="2 7" id="KW-0489">Methyltransferase</keyword>
<dbReference type="PROSITE" id="PS51679">
    <property type="entry name" value="SAM_MT_C5"/>
    <property type="match status" value="1"/>
</dbReference>
<evidence type="ECO:0000256" key="4">
    <source>
        <dbReference type="ARBA" id="ARBA00022691"/>
    </source>
</evidence>
<proteinExistence type="inferred from homology"/>
<gene>
    <name evidence="9" type="ORF">ACFSR8_10640</name>
</gene>
<dbReference type="SUPFAM" id="SSF53335">
    <property type="entry name" value="S-adenosyl-L-methionine-dependent methyltransferases"/>
    <property type="match status" value="1"/>
</dbReference>
<feature type="active site" evidence="7">
    <location>
        <position position="104"/>
    </location>
</feature>
<dbReference type="GO" id="GO:0032259">
    <property type="term" value="P:methylation"/>
    <property type="evidence" value="ECO:0007669"/>
    <property type="project" value="UniProtKB-KW"/>
</dbReference>
<keyword evidence="5" id="KW-0680">Restriction system</keyword>
<keyword evidence="3 7" id="KW-0808">Transferase</keyword>
<evidence type="ECO:0000256" key="8">
    <source>
        <dbReference type="RuleBase" id="RU000416"/>
    </source>
</evidence>
<dbReference type="Gene3D" id="3.40.50.150">
    <property type="entry name" value="Vaccinia Virus protein VP39"/>
    <property type="match status" value="1"/>
</dbReference>
<keyword evidence="4 7" id="KW-0949">S-adenosyl-L-methionine</keyword>
<evidence type="ECO:0000256" key="7">
    <source>
        <dbReference type="PROSITE-ProRule" id="PRU01016"/>
    </source>
</evidence>
<dbReference type="EC" id="2.1.1.37" evidence="1"/>
<evidence type="ECO:0000256" key="6">
    <source>
        <dbReference type="ARBA" id="ARBA00047422"/>
    </source>
</evidence>
<dbReference type="InterPro" id="IPR050390">
    <property type="entry name" value="C5-Methyltransferase"/>
</dbReference>
<protein>
    <recommendedName>
        <fullName evidence="1">DNA (cytosine-5-)-methyltransferase</fullName>
        <ecNumber evidence="1">2.1.1.37</ecNumber>
    </recommendedName>
</protein>
<dbReference type="InterPro" id="IPR001525">
    <property type="entry name" value="C5_MeTfrase"/>
</dbReference>
<evidence type="ECO:0000313" key="10">
    <source>
        <dbReference type="Proteomes" id="UP001597476"/>
    </source>
</evidence>
<dbReference type="NCBIfam" id="TIGR00675">
    <property type="entry name" value="dcm"/>
    <property type="match status" value="1"/>
</dbReference>
<evidence type="ECO:0000256" key="2">
    <source>
        <dbReference type="ARBA" id="ARBA00022603"/>
    </source>
</evidence>
<evidence type="ECO:0000313" key="9">
    <source>
        <dbReference type="EMBL" id="MFD2726670.1"/>
    </source>
</evidence>
<evidence type="ECO:0000256" key="3">
    <source>
        <dbReference type="ARBA" id="ARBA00022679"/>
    </source>
</evidence>
<evidence type="ECO:0000256" key="5">
    <source>
        <dbReference type="ARBA" id="ARBA00022747"/>
    </source>
</evidence>
<dbReference type="PANTHER" id="PTHR10629:SF52">
    <property type="entry name" value="DNA (CYTOSINE-5)-METHYLTRANSFERASE 1"/>
    <property type="match status" value="1"/>
</dbReference>
<sequence>MTKKEQNRTSSGIFSFFSGAGFLDLGFEKTEGFETVFVNEYHEPFMEIYKSSRKGLNVTEPQFGHNTDDICSFLNGKPAQQLTDDLKSAKSKFDLVGFIGGPPCPDFSVGGKNKGIKGENGKLSATYAELIIRNQPDFFLFENVKGLYRTKKHRAFFDQMKLNLIKSGYYLTEKLINAIEFGAPQDRERIILIGFRRNTLTDFGLELNGSPFLKTFDWNSKTIYKADDIFSKNWPTQEEFIENSEKPFPYGLNKKLTVQYWFDKNDVSNHPNANHYFQPRAGLPKFQSIQEGDDLKKSYKRLHRWRYSPTAAYGNNEVHLHPYKARRISASEALAIQSLPKEFIIPENISLSNMFKTIGNGVPFLAAKGLAETLSLFIENSKTPELKYAEIISE</sequence>
<dbReference type="Gene3D" id="3.90.120.10">
    <property type="entry name" value="DNA Methylase, subunit A, domain 2"/>
    <property type="match status" value="1"/>
</dbReference>
<dbReference type="Proteomes" id="UP001597476">
    <property type="component" value="Unassembled WGS sequence"/>
</dbReference>
<reference evidence="10" key="1">
    <citation type="journal article" date="2019" name="Int. J. Syst. Evol. Microbiol.">
        <title>The Global Catalogue of Microorganisms (GCM) 10K type strain sequencing project: providing services to taxonomists for standard genome sequencing and annotation.</title>
        <authorList>
            <consortium name="The Broad Institute Genomics Platform"/>
            <consortium name="The Broad Institute Genome Sequencing Center for Infectious Disease"/>
            <person name="Wu L."/>
            <person name="Ma J."/>
        </authorList>
    </citation>
    <scope>NUCLEOTIDE SEQUENCE [LARGE SCALE GENOMIC DNA]</scope>
    <source>
        <strain evidence="10">KCTC 42398</strain>
    </source>
</reference>
<dbReference type="RefSeq" id="WP_380291832.1">
    <property type="nucleotide sequence ID" value="NZ_JBHULY010000024.1"/>
</dbReference>
<dbReference type="InterPro" id="IPR029063">
    <property type="entry name" value="SAM-dependent_MTases_sf"/>
</dbReference>
<keyword evidence="10" id="KW-1185">Reference proteome</keyword>
<accession>A0ABW5TBS9</accession>
<comment type="catalytic activity">
    <reaction evidence="6">
        <text>a 2'-deoxycytidine in DNA + S-adenosyl-L-methionine = a 5-methyl-2'-deoxycytidine in DNA + S-adenosyl-L-homocysteine + H(+)</text>
        <dbReference type="Rhea" id="RHEA:13681"/>
        <dbReference type="Rhea" id="RHEA-COMP:11369"/>
        <dbReference type="Rhea" id="RHEA-COMP:11370"/>
        <dbReference type="ChEBI" id="CHEBI:15378"/>
        <dbReference type="ChEBI" id="CHEBI:57856"/>
        <dbReference type="ChEBI" id="CHEBI:59789"/>
        <dbReference type="ChEBI" id="CHEBI:85452"/>
        <dbReference type="ChEBI" id="CHEBI:85454"/>
        <dbReference type="EC" id="2.1.1.37"/>
    </reaction>
</comment>
<comment type="similarity">
    <text evidence="7 8">Belongs to the class I-like SAM-binding methyltransferase superfamily. C5-methyltransferase family.</text>
</comment>
<organism evidence="9 10">
    <name type="scientific">Hyunsoonleella rubra</name>
    <dbReference type="NCBI Taxonomy" id="1737062"/>
    <lineage>
        <taxon>Bacteria</taxon>
        <taxon>Pseudomonadati</taxon>
        <taxon>Bacteroidota</taxon>
        <taxon>Flavobacteriia</taxon>
        <taxon>Flavobacteriales</taxon>
        <taxon>Flavobacteriaceae</taxon>
    </lineage>
</organism>
<dbReference type="GO" id="GO:0003886">
    <property type="term" value="F:DNA (cytosine-5-)-methyltransferase activity"/>
    <property type="evidence" value="ECO:0007669"/>
    <property type="project" value="UniProtKB-EC"/>
</dbReference>
<dbReference type="EMBL" id="JBHULY010000024">
    <property type="protein sequence ID" value="MFD2726670.1"/>
    <property type="molecule type" value="Genomic_DNA"/>
</dbReference>
<dbReference type="Pfam" id="PF00145">
    <property type="entry name" value="DNA_methylase"/>
    <property type="match status" value="1"/>
</dbReference>
<comment type="caution">
    <text evidence="9">The sequence shown here is derived from an EMBL/GenBank/DDBJ whole genome shotgun (WGS) entry which is preliminary data.</text>
</comment>
<dbReference type="PRINTS" id="PR00105">
    <property type="entry name" value="C5METTRFRASE"/>
</dbReference>
<name>A0ABW5TBS9_9FLAO</name>
<evidence type="ECO:0000256" key="1">
    <source>
        <dbReference type="ARBA" id="ARBA00011975"/>
    </source>
</evidence>